<accession>A0ABD2QP43</accession>
<gene>
    <name evidence="1" type="ORF">Ciccas_000093</name>
</gene>
<dbReference type="SUPFAM" id="SSF52799">
    <property type="entry name" value="(Phosphotyrosine protein) phosphatases II"/>
    <property type="match status" value="1"/>
</dbReference>
<reference evidence="1 2" key="1">
    <citation type="submission" date="2024-11" db="EMBL/GenBank/DDBJ databases">
        <title>Adaptive evolution of stress response genes in parasites aligns with host niche diversity.</title>
        <authorList>
            <person name="Hahn C."/>
            <person name="Resl P."/>
        </authorList>
    </citation>
    <scope>NUCLEOTIDE SEQUENCE [LARGE SCALE GENOMIC DNA]</scope>
    <source>
        <strain evidence="1">EGGRZ-B1_66</strain>
        <tissue evidence="1">Body</tissue>
    </source>
</reference>
<keyword evidence="2" id="KW-1185">Reference proteome</keyword>
<dbReference type="EMBL" id="JBJKFK010000005">
    <property type="protein sequence ID" value="KAL3321215.1"/>
    <property type="molecule type" value="Genomic_DNA"/>
</dbReference>
<sequence>MSDSKGLGASQGGIFCALVFIINQLIHDGIVDVYYISKLLTIQRPGIWRSCVSLQQSIHILFEILLKKLKKKQVIYLGNSLPEITLNLIDYLTYSFLND</sequence>
<dbReference type="Proteomes" id="UP001626550">
    <property type="component" value="Unassembled WGS sequence"/>
</dbReference>
<evidence type="ECO:0000313" key="1">
    <source>
        <dbReference type="EMBL" id="KAL3321215.1"/>
    </source>
</evidence>
<evidence type="ECO:0000313" key="2">
    <source>
        <dbReference type="Proteomes" id="UP001626550"/>
    </source>
</evidence>
<dbReference type="AlphaFoldDB" id="A0ABD2QP43"/>
<comment type="caution">
    <text evidence="1">The sequence shown here is derived from an EMBL/GenBank/DDBJ whole genome shotgun (WGS) entry which is preliminary data.</text>
</comment>
<evidence type="ECO:0008006" key="3">
    <source>
        <dbReference type="Google" id="ProtNLM"/>
    </source>
</evidence>
<name>A0ABD2QP43_9PLAT</name>
<proteinExistence type="predicted"/>
<protein>
    <recommendedName>
        <fullName evidence="3">Maturase K</fullName>
    </recommendedName>
</protein>
<organism evidence="1 2">
    <name type="scientific">Cichlidogyrus casuarinus</name>
    <dbReference type="NCBI Taxonomy" id="1844966"/>
    <lineage>
        <taxon>Eukaryota</taxon>
        <taxon>Metazoa</taxon>
        <taxon>Spiralia</taxon>
        <taxon>Lophotrochozoa</taxon>
        <taxon>Platyhelminthes</taxon>
        <taxon>Monogenea</taxon>
        <taxon>Monopisthocotylea</taxon>
        <taxon>Dactylogyridea</taxon>
        <taxon>Ancyrocephalidae</taxon>
        <taxon>Cichlidogyrus</taxon>
    </lineage>
</organism>
<dbReference type="InterPro" id="IPR029021">
    <property type="entry name" value="Prot-tyrosine_phosphatase-like"/>
</dbReference>